<dbReference type="InterPro" id="IPR001270">
    <property type="entry name" value="ClpA/B"/>
</dbReference>
<dbReference type="InterPro" id="IPR018368">
    <property type="entry name" value="ClpA/B_CS1"/>
</dbReference>
<accession>A0A7Y9S3M7</accession>
<dbReference type="InterPro" id="IPR017730">
    <property type="entry name" value="Chaperonin_ClpB"/>
</dbReference>
<comment type="subunit">
    <text evidence="12">Homohexamer; The oligomerization is ATP-dependent.</text>
</comment>
<evidence type="ECO:0000256" key="2">
    <source>
        <dbReference type="ARBA" id="ARBA00008675"/>
    </source>
</evidence>
<dbReference type="FunFam" id="3.40.50.300:FF:000010">
    <property type="entry name" value="Chaperone clpB 1, putative"/>
    <property type="match status" value="1"/>
</dbReference>
<sequence length="865" mass="94082">MSTFGADKFTTRSREAIEAAQLSATTGGHTQTEPIHLLVALLREQEGTARNLVTKAGVDADALTGKAEATLSRLPTASGATVQQPGASAALTRVLAGAMDLATSMKDDFVATEHLLISLATVESSARTVLTDAGLTETGLREGLTAVRGNRRVTSQEAESTCESLEKYSVDLTKAAEEGRLDPVIGRDAEIRRVVQVLSRRTKNNPVLIGEPGVGKTAVVEGLAQRVVAGDVPDSLKGRRVLSLDLAAMVAGAKYRGEFEERLKAVLEEIKDAGGQVVTFIDELHTVVGAGGTGDGSMDAGNMLKPMLARGELHMIGATTLDEYRENIEKDPALERRFQQVFVGEPSVEDTIAILRGIQEKYEAHHGVRITDAALVAAATLSDRYITGRQLPDKAIDLIDEASSRLRMERESSPEEIDKLRRSVDRLKMEEFALAKESDDASVERLAKLRGDLADQEEELRGLEARWEREKSSLEGEGELRRRLDAVKIQAEKLTREGKLDEASEMLYGQIPDLERKLRESESAESAATTEKLVGEEVGAEQIADVVEAWTGIPTGRMLQGETAKLLEMEAEIGQRLIGQEAAVNAVSDAVRRSRAGVSDPNRPTGSFLFLGPTGTGKTELAKSLADFLFDDERAMVRIDMSEYSEKHSVSRLVGAPPGYVGYDEGGQLTEAVRRRPYSVVLLDEVEKAHPEVFDILLQVLDDGRLTDGQGRTVDFRNTLLILTSNLGSNFLVDPLLEPEAKHASVMSVVRGHFKPEFLNRLDEIVMFEALTKQALTHIVDLQLAQLEKRLAVRRITIGVTDEAKTWLADKGYDPAYGARPLRRLIQTAIGDRLARLLIAGTVTDGGQVTISVAEDGDDLVLQTS</sequence>
<evidence type="ECO:0000256" key="8">
    <source>
        <dbReference type="ARBA" id="ARBA00023186"/>
    </source>
</evidence>
<proteinExistence type="inferred from homology"/>
<evidence type="ECO:0000256" key="6">
    <source>
        <dbReference type="ARBA" id="ARBA00023016"/>
    </source>
</evidence>
<protein>
    <recommendedName>
        <fullName evidence="12">Chaperone protein ClpB</fullName>
    </recommendedName>
</protein>
<evidence type="ECO:0000256" key="10">
    <source>
        <dbReference type="PROSITE-ProRule" id="PRU01251"/>
    </source>
</evidence>
<dbReference type="GO" id="GO:0005737">
    <property type="term" value="C:cytoplasm"/>
    <property type="evidence" value="ECO:0007669"/>
    <property type="project" value="UniProtKB-SubCell"/>
</dbReference>
<keyword evidence="4 11" id="KW-0547">Nucleotide-binding</keyword>
<dbReference type="GO" id="GO:0034605">
    <property type="term" value="P:cellular response to heat"/>
    <property type="evidence" value="ECO:0007669"/>
    <property type="project" value="TreeGrafter"/>
</dbReference>
<comment type="similarity">
    <text evidence="2 11">Belongs to the ClpA/ClpB family.</text>
</comment>
<keyword evidence="6 12" id="KW-0346">Stress response</keyword>
<organism evidence="14 15">
    <name type="scientific">Nocardioides daedukensis</name>
    <dbReference type="NCBI Taxonomy" id="634462"/>
    <lineage>
        <taxon>Bacteria</taxon>
        <taxon>Bacillati</taxon>
        <taxon>Actinomycetota</taxon>
        <taxon>Actinomycetes</taxon>
        <taxon>Propionibacteriales</taxon>
        <taxon>Nocardioidaceae</taxon>
        <taxon>Nocardioides</taxon>
    </lineage>
</organism>
<dbReference type="NCBIfam" id="TIGR03346">
    <property type="entry name" value="chaperone_ClpB"/>
    <property type="match status" value="1"/>
</dbReference>
<dbReference type="InterPro" id="IPR028299">
    <property type="entry name" value="ClpA/B_CS2"/>
</dbReference>
<dbReference type="InterPro" id="IPR036628">
    <property type="entry name" value="Clp_N_dom_sf"/>
</dbReference>
<keyword evidence="5 11" id="KW-0067">ATP-binding</keyword>
<dbReference type="SUPFAM" id="SSF52540">
    <property type="entry name" value="P-loop containing nucleoside triphosphate hydrolases"/>
    <property type="match status" value="2"/>
</dbReference>
<dbReference type="SUPFAM" id="SSF81923">
    <property type="entry name" value="Double Clp-N motif"/>
    <property type="match status" value="1"/>
</dbReference>
<dbReference type="InterPro" id="IPR041546">
    <property type="entry name" value="ClpA/ClpB_AAA_lid"/>
</dbReference>
<dbReference type="PROSITE" id="PS00871">
    <property type="entry name" value="CLPAB_2"/>
    <property type="match status" value="1"/>
</dbReference>
<comment type="caution">
    <text evidence="14">The sequence shown here is derived from an EMBL/GenBank/DDBJ whole genome shotgun (WGS) entry which is preliminary data.</text>
</comment>
<dbReference type="PRINTS" id="PR00300">
    <property type="entry name" value="CLPPROTEASEA"/>
</dbReference>
<evidence type="ECO:0000313" key="14">
    <source>
        <dbReference type="EMBL" id="NYG59109.1"/>
    </source>
</evidence>
<dbReference type="InterPro" id="IPR027417">
    <property type="entry name" value="P-loop_NTPase"/>
</dbReference>
<evidence type="ECO:0000256" key="9">
    <source>
        <dbReference type="ARBA" id="ARBA00026057"/>
    </source>
</evidence>
<dbReference type="FunFam" id="1.10.8.60:FF:000017">
    <property type="entry name" value="ATP-dependent chaperone ClpB"/>
    <property type="match status" value="1"/>
</dbReference>
<dbReference type="EMBL" id="JACCAA010000001">
    <property type="protein sequence ID" value="NYG59109.1"/>
    <property type="molecule type" value="Genomic_DNA"/>
</dbReference>
<comment type="subcellular location">
    <subcellularLocation>
        <location evidence="1 12">Cytoplasm</location>
    </subcellularLocation>
</comment>
<keyword evidence="7 12" id="KW-0175">Coiled coil</keyword>
<dbReference type="InterPro" id="IPR003959">
    <property type="entry name" value="ATPase_AAA_core"/>
</dbReference>
<keyword evidence="3 10" id="KW-0677">Repeat</keyword>
<dbReference type="Proteomes" id="UP000540656">
    <property type="component" value="Unassembled WGS sequence"/>
</dbReference>
<dbReference type="FunFam" id="3.40.50.300:FF:000120">
    <property type="entry name" value="ATP-dependent chaperone ClpB"/>
    <property type="match status" value="1"/>
</dbReference>
<dbReference type="GO" id="GO:0005524">
    <property type="term" value="F:ATP binding"/>
    <property type="evidence" value="ECO:0007669"/>
    <property type="project" value="UniProtKB-UniRule"/>
</dbReference>
<comment type="function">
    <text evidence="12">Part of a stress-induced multi-chaperone system, it is involved in the recovery of the cell from heat-induced damage, in cooperation with DnaK, DnaJ and GrpE.</text>
</comment>
<dbReference type="Pfam" id="PF02861">
    <property type="entry name" value="Clp_N"/>
    <property type="match status" value="1"/>
</dbReference>
<dbReference type="PROSITE" id="PS51903">
    <property type="entry name" value="CLP_R"/>
    <property type="match status" value="1"/>
</dbReference>
<dbReference type="GO" id="GO:0042026">
    <property type="term" value="P:protein refolding"/>
    <property type="evidence" value="ECO:0007669"/>
    <property type="project" value="UniProtKB-UniRule"/>
</dbReference>
<name>A0A7Y9S3M7_9ACTN</name>
<keyword evidence="14" id="KW-0378">Hydrolase</keyword>
<keyword evidence="12" id="KW-0963">Cytoplasm</keyword>
<keyword evidence="14" id="KW-0645">Protease</keyword>
<dbReference type="PANTHER" id="PTHR11638">
    <property type="entry name" value="ATP-DEPENDENT CLP PROTEASE"/>
    <property type="match status" value="1"/>
</dbReference>
<dbReference type="PANTHER" id="PTHR11638:SF18">
    <property type="entry name" value="HEAT SHOCK PROTEIN 104"/>
    <property type="match status" value="1"/>
</dbReference>
<dbReference type="InterPro" id="IPR019489">
    <property type="entry name" value="Clp_ATPase_C"/>
</dbReference>
<dbReference type="Pfam" id="PF07724">
    <property type="entry name" value="AAA_2"/>
    <property type="match status" value="1"/>
</dbReference>
<evidence type="ECO:0000256" key="3">
    <source>
        <dbReference type="ARBA" id="ARBA00022737"/>
    </source>
</evidence>
<dbReference type="Gene3D" id="3.40.50.300">
    <property type="entry name" value="P-loop containing nucleotide triphosphate hydrolases"/>
    <property type="match status" value="3"/>
</dbReference>
<dbReference type="Pfam" id="PF17871">
    <property type="entry name" value="AAA_lid_9"/>
    <property type="match status" value="1"/>
</dbReference>
<evidence type="ECO:0000256" key="4">
    <source>
        <dbReference type="ARBA" id="ARBA00022741"/>
    </source>
</evidence>
<gene>
    <name evidence="12" type="primary">clpB</name>
    <name evidence="14" type="ORF">BJ980_002032</name>
</gene>
<dbReference type="Pfam" id="PF00004">
    <property type="entry name" value="AAA"/>
    <property type="match status" value="1"/>
</dbReference>
<dbReference type="SMART" id="SM01086">
    <property type="entry name" value="ClpB_D2-small"/>
    <property type="match status" value="1"/>
</dbReference>
<evidence type="ECO:0000256" key="11">
    <source>
        <dbReference type="RuleBase" id="RU004432"/>
    </source>
</evidence>
<dbReference type="Pfam" id="PF10431">
    <property type="entry name" value="ClpB_D2-small"/>
    <property type="match status" value="1"/>
</dbReference>
<dbReference type="GO" id="GO:0006508">
    <property type="term" value="P:proteolysis"/>
    <property type="evidence" value="ECO:0007669"/>
    <property type="project" value="UniProtKB-KW"/>
</dbReference>
<dbReference type="Gene3D" id="1.10.1780.10">
    <property type="entry name" value="Clp, N-terminal domain"/>
    <property type="match status" value="1"/>
</dbReference>
<feature type="domain" description="Clp R" evidence="13">
    <location>
        <begin position="6"/>
        <end position="150"/>
    </location>
</feature>
<evidence type="ECO:0000256" key="7">
    <source>
        <dbReference type="ARBA" id="ARBA00023054"/>
    </source>
</evidence>
<keyword evidence="8 11" id="KW-0143">Chaperone</keyword>
<dbReference type="AlphaFoldDB" id="A0A7Y9S3M7"/>
<dbReference type="FunFam" id="3.40.50.300:FF:000025">
    <property type="entry name" value="ATP-dependent Clp protease subunit"/>
    <property type="match status" value="1"/>
</dbReference>
<reference evidence="14 15" key="1">
    <citation type="submission" date="2020-07" db="EMBL/GenBank/DDBJ databases">
        <title>Sequencing the genomes of 1000 actinobacteria strains.</title>
        <authorList>
            <person name="Klenk H.-P."/>
        </authorList>
    </citation>
    <scope>NUCLEOTIDE SEQUENCE [LARGE SCALE GENOMIC DNA]</scope>
    <source>
        <strain evidence="14 15">DSM 23819</strain>
    </source>
</reference>
<evidence type="ECO:0000256" key="1">
    <source>
        <dbReference type="ARBA" id="ARBA00004496"/>
    </source>
</evidence>
<evidence type="ECO:0000256" key="5">
    <source>
        <dbReference type="ARBA" id="ARBA00022840"/>
    </source>
</evidence>
<dbReference type="CDD" id="cd00009">
    <property type="entry name" value="AAA"/>
    <property type="match status" value="1"/>
</dbReference>
<comment type="subunit">
    <text evidence="9">Homohexamer. The oligomerization is ATP-dependent.</text>
</comment>
<dbReference type="InterPro" id="IPR003593">
    <property type="entry name" value="AAA+_ATPase"/>
</dbReference>
<keyword evidence="15" id="KW-1185">Reference proteome</keyword>
<dbReference type="GO" id="GO:0016887">
    <property type="term" value="F:ATP hydrolysis activity"/>
    <property type="evidence" value="ECO:0007669"/>
    <property type="project" value="InterPro"/>
</dbReference>
<dbReference type="SMART" id="SM00382">
    <property type="entry name" value="AAA"/>
    <property type="match status" value="2"/>
</dbReference>
<dbReference type="InterPro" id="IPR004176">
    <property type="entry name" value="Clp_R_N"/>
</dbReference>
<dbReference type="GO" id="GO:0008233">
    <property type="term" value="F:peptidase activity"/>
    <property type="evidence" value="ECO:0007669"/>
    <property type="project" value="UniProtKB-KW"/>
</dbReference>
<evidence type="ECO:0000256" key="12">
    <source>
        <dbReference type="RuleBase" id="RU362034"/>
    </source>
</evidence>
<dbReference type="InterPro" id="IPR050130">
    <property type="entry name" value="ClpA_ClpB"/>
</dbReference>
<dbReference type="Gene3D" id="1.10.8.60">
    <property type="match status" value="1"/>
</dbReference>
<evidence type="ECO:0000313" key="15">
    <source>
        <dbReference type="Proteomes" id="UP000540656"/>
    </source>
</evidence>
<dbReference type="CDD" id="cd19499">
    <property type="entry name" value="RecA-like_ClpB_Hsp104-like"/>
    <property type="match status" value="1"/>
</dbReference>
<dbReference type="RefSeq" id="WP_179502194.1">
    <property type="nucleotide sequence ID" value="NZ_JACCAA010000001.1"/>
</dbReference>
<dbReference type="PROSITE" id="PS00870">
    <property type="entry name" value="CLPAB_1"/>
    <property type="match status" value="1"/>
</dbReference>
<evidence type="ECO:0000259" key="13">
    <source>
        <dbReference type="PROSITE" id="PS51903"/>
    </source>
</evidence>
<feature type="coiled-coil region" evidence="12">
    <location>
        <begin position="446"/>
        <end position="497"/>
    </location>
</feature>